<protein>
    <submittedName>
        <fullName evidence="1">Uncharacterized protein</fullName>
    </submittedName>
</protein>
<evidence type="ECO:0000313" key="1">
    <source>
        <dbReference type="EMBL" id="OWF40874.1"/>
    </source>
</evidence>
<comment type="caution">
    <text evidence="1">The sequence shown here is derived from an EMBL/GenBank/DDBJ whole genome shotgun (WGS) entry which is preliminary data.</text>
</comment>
<dbReference type="AlphaFoldDB" id="A0A210PWM3"/>
<dbReference type="Proteomes" id="UP000242188">
    <property type="component" value="Unassembled WGS sequence"/>
</dbReference>
<gene>
    <name evidence="1" type="ORF">KP79_PYT20227</name>
</gene>
<sequence length="335" mass="37770">MVYETPRSSRSESPVAPYPGFDIDGTRLFPTPIPRVTWQGEPNAIKNRGTIGKWVFDYYAGKYDSPRPEARCPTPAAKDNLDHGRNGTVARLLRDSNTARPSTAPPRIKSEAESIASLSRGKRMKVIVQKYAQSAPSPRVPRVKPEAEDHAQVHKGGRMDKLVHSYGCVTPSPRPVPRVKSEAEGISDLSKGKRMNIIVHDYGRLQVTTRDKAVPRVKPEGEDNADLDRGKRMDRIVHSYGRDPPDREIPRVKQEGDPNYKLDMGKRMCTLMHDVKKYPTSPCHVPRVRSTEASTILRKSRGQMAHVLRQSGQRMCIHKPGVQKHMFERPNSKMM</sequence>
<accession>A0A210PWM3</accession>
<name>A0A210PWM3_MIZYE</name>
<evidence type="ECO:0000313" key="2">
    <source>
        <dbReference type="Proteomes" id="UP000242188"/>
    </source>
</evidence>
<proteinExistence type="predicted"/>
<organism evidence="1 2">
    <name type="scientific">Mizuhopecten yessoensis</name>
    <name type="common">Japanese scallop</name>
    <name type="synonym">Patinopecten yessoensis</name>
    <dbReference type="NCBI Taxonomy" id="6573"/>
    <lineage>
        <taxon>Eukaryota</taxon>
        <taxon>Metazoa</taxon>
        <taxon>Spiralia</taxon>
        <taxon>Lophotrochozoa</taxon>
        <taxon>Mollusca</taxon>
        <taxon>Bivalvia</taxon>
        <taxon>Autobranchia</taxon>
        <taxon>Pteriomorphia</taxon>
        <taxon>Pectinida</taxon>
        <taxon>Pectinoidea</taxon>
        <taxon>Pectinidae</taxon>
        <taxon>Mizuhopecten</taxon>
    </lineage>
</organism>
<dbReference type="EMBL" id="NEDP02005440">
    <property type="protein sequence ID" value="OWF40874.1"/>
    <property type="molecule type" value="Genomic_DNA"/>
</dbReference>
<reference evidence="1 2" key="1">
    <citation type="journal article" date="2017" name="Nat. Ecol. Evol.">
        <title>Scallop genome provides insights into evolution of bilaterian karyotype and development.</title>
        <authorList>
            <person name="Wang S."/>
            <person name="Zhang J."/>
            <person name="Jiao W."/>
            <person name="Li J."/>
            <person name="Xun X."/>
            <person name="Sun Y."/>
            <person name="Guo X."/>
            <person name="Huan P."/>
            <person name="Dong B."/>
            <person name="Zhang L."/>
            <person name="Hu X."/>
            <person name="Sun X."/>
            <person name="Wang J."/>
            <person name="Zhao C."/>
            <person name="Wang Y."/>
            <person name="Wang D."/>
            <person name="Huang X."/>
            <person name="Wang R."/>
            <person name="Lv J."/>
            <person name="Li Y."/>
            <person name="Zhang Z."/>
            <person name="Liu B."/>
            <person name="Lu W."/>
            <person name="Hui Y."/>
            <person name="Liang J."/>
            <person name="Zhou Z."/>
            <person name="Hou R."/>
            <person name="Li X."/>
            <person name="Liu Y."/>
            <person name="Li H."/>
            <person name="Ning X."/>
            <person name="Lin Y."/>
            <person name="Zhao L."/>
            <person name="Xing Q."/>
            <person name="Dou J."/>
            <person name="Li Y."/>
            <person name="Mao J."/>
            <person name="Guo H."/>
            <person name="Dou H."/>
            <person name="Li T."/>
            <person name="Mu C."/>
            <person name="Jiang W."/>
            <person name="Fu Q."/>
            <person name="Fu X."/>
            <person name="Miao Y."/>
            <person name="Liu J."/>
            <person name="Yu Q."/>
            <person name="Li R."/>
            <person name="Liao H."/>
            <person name="Li X."/>
            <person name="Kong Y."/>
            <person name="Jiang Z."/>
            <person name="Chourrout D."/>
            <person name="Li R."/>
            <person name="Bao Z."/>
        </authorList>
    </citation>
    <scope>NUCLEOTIDE SEQUENCE [LARGE SCALE GENOMIC DNA]</scope>
    <source>
        <strain evidence="1 2">PY_sf001</strain>
    </source>
</reference>
<dbReference type="OrthoDB" id="6110468at2759"/>
<keyword evidence="2" id="KW-1185">Reference proteome</keyword>